<evidence type="ECO:0000256" key="1">
    <source>
        <dbReference type="SAM" id="Phobius"/>
    </source>
</evidence>
<dbReference type="RefSeq" id="WP_106762518.1">
    <property type="nucleotide sequence ID" value="NZ_PXNP01000078.1"/>
</dbReference>
<proteinExistence type="predicted"/>
<evidence type="ECO:0000313" key="3">
    <source>
        <dbReference type="EMBL" id="PSF07036.1"/>
    </source>
</evidence>
<evidence type="ECO:0000313" key="2">
    <source>
        <dbReference type="EMBL" id="PSF07033.1"/>
    </source>
</evidence>
<protein>
    <submittedName>
        <fullName evidence="3">Uncharacterized protein</fullName>
    </submittedName>
</protein>
<dbReference type="AlphaFoldDB" id="A0A2T1KA79"/>
<name>A0A2T1KA79_9GAMM</name>
<accession>A0A2T1KA79</accession>
<gene>
    <name evidence="3" type="ORF">C7H09_10775</name>
    <name evidence="2" type="ORF">C7H09_10790</name>
</gene>
<sequence length="79" mass="8912">MKAAASISLLVGLLLAMFNMYVAWQHNPQCEFHCDGTINWLNWFGVGASWLIVSSLVIFSLTMAGRAVWFKVFKLRSDT</sequence>
<comment type="caution">
    <text evidence="3">The sequence shown here is derived from an EMBL/GenBank/DDBJ whole genome shotgun (WGS) entry which is preliminary data.</text>
</comment>
<evidence type="ECO:0000313" key="4">
    <source>
        <dbReference type="Proteomes" id="UP000239866"/>
    </source>
</evidence>
<organism evidence="3 4">
    <name type="scientific">Marinobacter fuscus</name>
    <dbReference type="NCBI Taxonomy" id="2109942"/>
    <lineage>
        <taxon>Bacteria</taxon>
        <taxon>Pseudomonadati</taxon>
        <taxon>Pseudomonadota</taxon>
        <taxon>Gammaproteobacteria</taxon>
        <taxon>Pseudomonadales</taxon>
        <taxon>Marinobacteraceae</taxon>
        <taxon>Marinobacter</taxon>
    </lineage>
</organism>
<keyword evidence="1" id="KW-0472">Membrane</keyword>
<keyword evidence="1" id="KW-1133">Transmembrane helix</keyword>
<feature type="transmembrane region" description="Helical" evidence="1">
    <location>
        <begin position="49"/>
        <end position="69"/>
    </location>
</feature>
<keyword evidence="1" id="KW-0812">Transmembrane</keyword>
<reference evidence="3 4" key="1">
    <citation type="submission" date="2018-03" db="EMBL/GenBank/DDBJ databases">
        <title>Marinobacter brunus sp. nov., a marine bacterium of Gamma-proteobacteria isolated from the surface seawater of the South China Sea.</title>
        <authorList>
            <person name="Cheng H."/>
            <person name="Wu Y.-H."/>
            <person name="Xamxidin M."/>
            <person name="Xu X.-W."/>
        </authorList>
    </citation>
    <scope>NUCLEOTIDE SEQUENCE [LARGE SCALE GENOMIC DNA]</scope>
    <source>
        <strain evidence="3 4">NH169-3</strain>
    </source>
</reference>
<keyword evidence="4" id="KW-1185">Reference proteome</keyword>
<dbReference type="EMBL" id="PXNP01000079">
    <property type="protein sequence ID" value="PSF07033.1"/>
    <property type="molecule type" value="Genomic_DNA"/>
</dbReference>
<dbReference type="Proteomes" id="UP000239866">
    <property type="component" value="Unassembled WGS sequence"/>
</dbReference>
<dbReference type="EMBL" id="PXNP01000078">
    <property type="protein sequence ID" value="PSF07036.1"/>
    <property type="molecule type" value="Genomic_DNA"/>
</dbReference>